<gene>
    <name evidence="1" type="ORF">IPOD504_LOCUS16038</name>
</gene>
<accession>A0ABN8J2C4</accession>
<protein>
    <submittedName>
        <fullName evidence="1">Uncharacterized protein</fullName>
    </submittedName>
</protein>
<keyword evidence="2" id="KW-1185">Reference proteome</keyword>
<name>A0ABN8J2C4_9NEOP</name>
<evidence type="ECO:0000313" key="1">
    <source>
        <dbReference type="EMBL" id="CAH2074355.1"/>
    </source>
</evidence>
<proteinExistence type="predicted"/>
<evidence type="ECO:0000313" key="2">
    <source>
        <dbReference type="Proteomes" id="UP000837857"/>
    </source>
</evidence>
<sequence>MSILRRLKVDPISANKSQKLNKATIAQLGEHQHIRERGQVKVTARGSMQLRRRCYALLYHPTSLRCYGATEHKCYARFGGGEEQERLPTFAASARMAFPTLQAVEGCGEGGREICLPTSPTPPCQLSGGTLYLGCAVNTCSKYGKRLPPHWG</sequence>
<organism evidence="1 2">
    <name type="scientific">Iphiclides podalirius</name>
    <name type="common">scarce swallowtail</name>
    <dbReference type="NCBI Taxonomy" id="110791"/>
    <lineage>
        <taxon>Eukaryota</taxon>
        <taxon>Metazoa</taxon>
        <taxon>Ecdysozoa</taxon>
        <taxon>Arthropoda</taxon>
        <taxon>Hexapoda</taxon>
        <taxon>Insecta</taxon>
        <taxon>Pterygota</taxon>
        <taxon>Neoptera</taxon>
        <taxon>Endopterygota</taxon>
        <taxon>Lepidoptera</taxon>
        <taxon>Glossata</taxon>
        <taxon>Ditrysia</taxon>
        <taxon>Papilionoidea</taxon>
        <taxon>Papilionidae</taxon>
        <taxon>Papilioninae</taxon>
        <taxon>Iphiclides</taxon>
    </lineage>
</organism>
<reference evidence="1" key="1">
    <citation type="submission" date="2022-03" db="EMBL/GenBank/DDBJ databases">
        <authorList>
            <person name="Martin H S."/>
        </authorList>
    </citation>
    <scope>NUCLEOTIDE SEQUENCE</scope>
</reference>
<dbReference type="EMBL" id="OW152819">
    <property type="protein sequence ID" value="CAH2074355.1"/>
    <property type="molecule type" value="Genomic_DNA"/>
</dbReference>
<feature type="non-terminal residue" evidence="1">
    <location>
        <position position="152"/>
    </location>
</feature>
<dbReference type="Proteomes" id="UP000837857">
    <property type="component" value="Chromosome 7"/>
</dbReference>